<dbReference type="SUPFAM" id="SSF56112">
    <property type="entry name" value="Protein kinase-like (PK-like)"/>
    <property type="match status" value="1"/>
</dbReference>
<dbReference type="Proteomes" id="UP000615446">
    <property type="component" value="Unassembled WGS sequence"/>
</dbReference>
<dbReference type="PANTHER" id="PTHR45756:SF1">
    <property type="entry name" value="PROTEIN KINASE DOMAIN CONTAINING PROTEIN"/>
    <property type="match status" value="1"/>
</dbReference>
<gene>
    <name evidence="3" type="ORF">RCL2_002568000</name>
</gene>
<dbReference type="AlphaFoldDB" id="A0A8H3MA29"/>
<dbReference type="InterPro" id="IPR053215">
    <property type="entry name" value="TKL_Ser/Thr_kinase"/>
</dbReference>
<feature type="chain" id="PRO_5034492003" evidence="1">
    <location>
        <begin position="22"/>
        <end position="703"/>
    </location>
</feature>
<feature type="signal peptide" evidence="1">
    <location>
        <begin position="1"/>
        <end position="21"/>
    </location>
</feature>
<dbReference type="InterPro" id="IPR000719">
    <property type="entry name" value="Prot_kinase_dom"/>
</dbReference>
<keyword evidence="3" id="KW-0418">Kinase</keyword>
<keyword evidence="3" id="KW-0808">Transferase</keyword>
<dbReference type="Pfam" id="PF07714">
    <property type="entry name" value="PK_Tyr_Ser-Thr"/>
    <property type="match status" value="1"/>
</dbReference>
<dbReference type="GO" id="GO:0004672">
    <property type="term" value="F:protein kinase activity"/>
    <property type="evidence" value="ECO:0007669"/>
    <property type="project" value="InterPro"/>
</dbReference>
<accession>A0A8H3MA29</accession>
<name>A0A8H3MA29_9GLOM</name>
<dbReference type="PANTHER" id="PTHR45756">
    <property type="entry name" value="PALMITOYLTRANSFERASE"/>
    <property type="match status" value="1"/>
</dbReference>
<dbReference type="Gene3D" id="1.10.510.10">
    <property type="entry name" value="Transferase(Phosphotransferase) domain 1"/>
    <property type="match status" value="1"/>
</dbReference>
<dbReference type="SMART" id="SM00220">
    <property type="entry name" value="S_TKc"/>
    <property type="match status" value="1"/>
</dbReference>
<evidence type="ECO:0000259" key="2">
    <source>
        <dbReference type="PROSITE" id="PS50011"/>
    </source>
</evidence>
<evidence type="ECO:0000313" key="4">
    <source>
        <dbReference type="Proteomes" id="UP000615446"/>
    </source>
</evidence>
<feature type="domain" description="Protein kinase" evidence="2">
    <location>
        <begin position="374"/>
        <end position="651"/>
    </location>
</feature>
<dbReference type="OrthoDB" id="2324623at2759"/>
<evidence type="ECO:0000256" key="1">
    <source>
        <dbReference type="SAM" id="SignalP"/>
    </source>
</evidence>
<dbReference type="GO" id="GO:0005524">
    <property type="term" value="F:ATP binding"/>
    <property type="evidence" value="ECO:0007669"/>
    <property type="project" value="InterPro"/>
</dbReference>
<dbReference type="PROSITE" id="PS50011">
    <property type="entry name" value="PROTEIN_KINASE_DOM"/>
    <property type="match status" value="1"/>
</dbReference>
<comment type="caution">
    <text evidence="3">The sequence shown here is derived from an EMBL/GenBank/DDBJ whole genome shotgun (WGS) entry which is preliminary data.</text>
</comment>
<keyword evidence="1" id="KW-0732">Signal</keyword>
<proteinExistence type="predicted"/>
<dbReference type="InterPro" id="IPR011009">
    <property type="entry name" value="Kinase-like_dom_sf"/>
</dbReference>
<sequence length="703" mass="83788">MMGIILTKLCLYCIIIKYLDTEYRECRKCQKNNLKQKFKSRTCGDEKVDNLIQKWFDNYHWDTVFEYIPYNKFVDINCRDGVSLAIWEGGPLQWDGSEYTRNSDVLVVLKKFLYDEILNKIDHLYSYKDIVYGISQNPDTKDYIMVFNKEQYFKFLCKKCYKKYTDREYKWCKSCQENHFKENFKNWTSRNEQIDNLIQKMQLKIYMWDTIFEWIPYNQLTDMKGENELSSAIWRDGPLIWNKIDRYARDSNKTVALKKCPYDEILNEMVDSYHYFYNNHCFKKYGISQNPNTKIFILILEYDRYFENICKNCVFKYTNVKHQWCILCQINYLKENFTNWITGNEQIDNLIKEMQLKIDDHRDIIFEWIPYNQFDSVKEIGKGGFSIVYSAKWKDGPLYWNKNEYVRDSNKTIALKHLVNSQNVTNEFLNEVKAYSINKFNNLDNTGEILKIYGISQNPNTKDYIMVLQYARGGNFNNWLNNNYKNFNWAYKLKVLNNIITGLKEIHQKRMIHHDLHTGNILFKDTYYWITTNYISDMGLCGDVDNIDETKTYGVMPYVAPEGLRGNPYTQAADIYSFGMIMYFIATDKQPFSNRAHDGLLALDICKGIRPEINEPEAPKCYIDLMKKCWDSNPFNRLNVFEVEGLIKQFYSEVPKQFKVAEEYRLNNNNDRIDNNDQQSTHPQAIYTSRLLNPFTDGLDCAI</sequence>
<dbReference type="EMBL" id="BLAL01000278">
    <property type="protein sequence ID" value="GES99163.1"/>
    <property type="molecule type" value="Genomic_DNA"/>
</dbReference>
<dbReference type="InterPro" id="IPR001245">
    <property type="entry name" value="Ser-Thr/Tyr_kinase_cat_dom"/>
</dbReference>
<reference evidence="3" key="1">
    <citation type="submission" date="2019-10" db="EMBL/GenBank/DDBJ databases">
        <title>Conservation and host-specific expression of non-tandemly repeated heterogenous ribosome RNA gene in arbuscular mycorrhizal fungi.</title>
        <authorList>
            <person name="Maeda T."/>
            <person name="Kobayashi Y."/>
            <person name="Nakagawa T."/>
            <person name="Ezawa T."/>
            <person name="Yamaguchi K."/>
            <person name="Bino T."/>
            <person name="Nishimoto Y."/>
            <person name="Shigenobu S."/>
            <person name="Kawaguchi M."/>
        </authorList>
    </citation>
    <scope>NUCLEOTIDE SEQUENCE</scope>
    <source>
        <strain evidence="3">HR1</strain>
    </source>
</reference>
<evidence type="ECO:0000313" key="3">
    <source>
        <dbReference type="EMBL" id="GES99163.1"/>
    </source>
</evidence>
<protein>
    <submittedName>
        <fullName evidence="3">Kinase-like domain-containing protein</fullName>
    </submittedName>
</protein>
<organism evidence="3 4">
    <name type="scientific">Rhizophagus clarus</name>
    <dbReference type="NCBI Taxonomy" id="94130"/>
    <lineage>
        <taxon>Eukaryota</taxon>
        <taxon>Fungi</taxon>
        <taxon>Fungi incertae sedis</taxon>
        <taxon>Mucoromycota</taxon>
        <taxon>Glomeromycotina</taxon>
        <taxon>Glomeromycetes</taxon>
        <taxon>Glomerales</taxon>
        <taxon>Glomeraceae</taxon>
        <taxon>Rhizophagus</taxon>
    </lineage>
</organism>